<feature type="binding site" evidence="4">
    <location>
        <position position="113"/>
    </location>
    <ligand>
        <name>Fe cation</name>
        <dbReference type="ChEBI" id="CHEBI:24875"/>
    </ligand>
</feature>
<feature type="binding site" evidence="3">
    <location>
        <position position="98"/>
    </location>
    <ligand>
        <name>Zn(2+)</name>
        <dbReference type="ChEBI" id="CHEBI:29105"/>
    </ligand>
</feature>
<dbReference type="RefSeq" id="WP_110066494.1">
    <property type="nucleotide sequence ID" value="NZ_QGTW01000012.1"/>
</dbReference>
<dbReference type="GO" id="GO:1900376">
    <property type="term" value="P:regulation of secondary metabolite biosynthetic process"/>
    <property type="evidence" value="ECO:0007669"/>
    <property type="project" value="TreeGrafter"/>
</dbReference>
<dbReference type="Pfam" id="PF01475">
    <property type="entry name" value="FUR"/>
    <property type="match status" value="1"/>
</dbReference>
<dbReference type="SUPFAM" id="SSF46785">
    <property type="entry name" value="Winged helix' DNA-binding domain"/>
    <property type="match status" value="1"/>
</dbReference>
<comment type="cofactor">
    <cofactor evidence="4">
        <name>Mn(2+)</name>
        <dbReference type="ChEBI" id="CHEBI:29035"/>
    </cofactor>
    <cofactor evidence="4">
        <name>Fe(2+)</name>
        <dbReference type="ChEBI" id="CHEBI:29033"/>
    </cofactor>
    <text evidence="4">Binds 1 Mn(2+) or Fe(2+) ion per subunit.</text>
</comment>
<dbReference type="GO" id="GO:0005737">
    <property type="term" value="C:cytoplasm"/>
    <property type="evidence" value="ECO:0007669"/>
    <property type="project" value="UniProtKB-SubCell"/>
</dbReference>
<evidence type="ECO:0000313" key="6">
    <source>
        <dbReference type="Proteomes" id="UP000247150"/>
    </source>
</evidence>
<sequence length="158" mass="18325">MDSLQTLFKTLKVNGFHLNEKRILLITLLEDQNKFITVQKLKNLMQRSYPDISLDMIYRCLSILESFKLVYVRYNHGEKHYFLSGQLTGDLDIAYFLCEKCSKVIVLPYSFPESLLAENVNIQHCCFEIYGTCRSCSSALIQIAERKKSNNHSGDEKN</sequence>
<dbReference type="InterPro" id="IPR036388">
    <property type="entry name" value="WH-like_DNA-bd_sf"/>
</dbReference>
<accession>A0A2V2ZNA4</accession>
<dbReference type="Proteomes" id="UP000247150">
    <property type="component" value="Unassembled WGS sequence"/>
</dbReference>
<reference evidence="5 6" key="1">
    <citation type="submission" date="2018-05" db="EMBL/GenBank/DDBJ databases">
        <title>Freshwater and sediment microbial communities from various areas in North America, analyzing microbe dynamics in response to fracking.</title>
        <authorList>
            <person name="Lamendella R."/>
        </authorList>
    </citation>
    <scope>NUCLEOTIDE SEQUENCE [LARGE SCALE GENOMIC DNA]</scope>
    <source>
        <strain evidence="5 6">15_TX</strain>
    </source>
</reference>
<dbReference type="AlphaFoldDB" id="A0A2V2ZNA4"/>
<feature type="binding site" evidence="3">
    <location>
        <position position="101"/>
    </location>
    <ligand>
        <name>Zn(2+)</name>
        <dbReference type="ChEBI" id="CHEBI:29105"/>
    </ligand>
</feature>
<dbReference type="Gene3D" id="1.10.10.10">
    <property type="entry name" value="Winged helix-like DNA-binding domain superfamily/Winged helix DNA-binding domain"/>
    <property type="match status" value="1"/>
</dbReference>
<dbReference type="GO" id="GO:0045892">
    <property type="term" value="P:negative regulation of DNA-templated transcription"/>
    <property type="evidence" value="ECO:0007669"/>
    <property type="project" value="TreeGrafter"/>
</dbReference>
<protein>
    <submittedName>
        <fullName evidence="5">Fe2+ or Zn2+ uptake regulation protein</fullName>
    </submittedName>
</protein>
<dbReference type="GO" id="GO:0008270">
    <property type="term" value="F:zinc ion binding"/>
    <property type="evidence" value="ECO:0007669"/>
    <property type="project" value="TreeGrafter"/>
</dbReference>
<evidence type="ECO:0000256" key="4">
    <source>
        <dbReference type="PIRSR" id="PIRSR602481-2"/>
    </source>
</evidence>
<name>A0A2V2ZNA4_9BACI</name>
<comment type="subcellular location">
    <subcellularLocation>
        <location evidence="1">Cytoplasm</location>
    </subcellularLocation>
</comment>
<dbReference type="PANTHER" id="PTHR33202:SF1">
    <property type="entry name" value="FERRIC UPTAKE REGULATION PROTEIN"/>
    <property type="match status" value="1"/>
</dbReference>
<organism evidence="5 6">
    <name type="scientific">Cytobacillus oceanisediminis</name>
    <dbReference type="NCBI Taxonomy" id="665099"/>
    <lineage>
        <taxon>Bacteria</taxon>
        <taxon>Bacillati</taxon>
        <taxon>Bacillota</taxon>
        <taxon>Bacilli</taxon>
        <taxon>Bacillales</taxon>
        <taxon>Bacillaceae</taxon>
        <taxon>Cytobacillus</taxon>
    </lineage>
</organism>
<dbReference type="InterPro" id="IPR036390">
    <property type="entry name" value="WH_DNA-bd_sf"/>
</dbReference>
<evidence type="ECO:0000256" key="3">
    <source>
        <dbReference type="PIRSR" id="PIRSR602481-1"/>
    </source>
</evidence>
<dbReference type="InterPro" id="IPR002481">
    <property type="entry name" value="FUR"/>
</dbReference>
<evidence type="ECO:0000313" key="5">
    <source>
        <dbReference type="EMBL" id="PWW25787.1"/>
    </source>
</evidence>
<gene>
    <name evidence="5" type="ORF">DFO73_11279</name>
</gene>
<feature type="binding site" evidence="3">
    <location>
        <position position="133"/>
    </location>
    <ligand>
        <name>Zn(2+)</name>
        <dbReference type="ChEBI" id="CHEBI:29105"/>
    </ligand>
</feature>
<dbReference type="PANTHER" id="PTHR33202">
    <property type="entry name" value="ZINC UPTAKE REGULATION PROTEIN"/>
    <property type="match status" value="1"/>
</dbReference>
<dbReference type="GO" id="GO:0000976">
    <property type="term" value="F:transcription cis-regulatory region binding"/>
    <property type="evidence" value="ECO:0007669"/>
    <property type="project" value="TreeGrafter"/>
</dbReference>
<keyword evidence="3" id="KW-0862">Zinc</keyword>
<feature type="binding site" evidence="3">
    <location>
        <position position="136"/>
    </location>
    <ligand>
        <name>Zn(2+)</name>
        <dbReference type="ChEBI" id="CHEBI:29105"/>
    </ligand>
</feature>
<evidence type="ECO:0000256" key="1">
    <source>
        <dbReference type="ARBA" id="ARBA00004496"/>
    </source>
</evidence>
<comment type="cofactor">
    <cofactor evidence="3">
        <name>Zn(2+)</name>
        <dbReference type="ChEBI" id="CHEBI:29105"/>
    </cofactor>
    <text evidence="3">Binds 1 zinc ion per subunit.</text>
</comment>
<dbReference type="GO" id="GO:0003700">
    <property type="term" value="F:DNA-binding transcription factor activity"/>
    <property type="evidence" value="ECO:0007669"/>
    <property type="project" value="InterPro"/>
</dbReference>
<comment type="caution">
    <text evidence="5">The sequence shown here is derived from an EMBL/GenBank/DDBJ whole genome shotgun (WGS) entry which is preliminary data.</text>
</comment>
<keyword evidence="4" id="KW-0408">Iron</keyword>
<keyword evidence="2" id="KW-0963">Cytoplasm</keyword>
<keyword evidence="3" id="KW-0479">Metal-binding</keyword>
<evidence type="ECO:0000256" key="2">
    <source>
        <dbReference type="ARBA" id="ARBA00022490"/>
    </source>
</evidence>
<proteinExistence type="predicted"/>
<dbReference type="OrthoDB" id="8659436at2"/>
<dbReference type="EMBL" id="QGTW01000012">
    <property type="protein sequence ID" value="PWW25787.1"/>
    <property type="molecule type" value="Genomic_DNA"/>
</dbReference>